<dbReference type="RefSeq" id="YP_005090427.1">
    <property type="nucleotide sequence ID" value="NC_016741.1"/>
</dbReference>
<dbReference type="GO" id="GO:0090615">
    <property type="term" value="P:mitochondrial mRNA processing"/>
    <property type="evidence" value="ECO:0007669"/>
    <property type="project" value="TreeGrafter"/>
</dbReference>
<dbReference type="GeneID" id="11542612"/>
<dbReference type="GO" id="GO:0006315">
    <property type="term" value="P:homing of group II introns"/>
    <property type="evidence" value="ECO:0007669"/>
    <property type="project" value="TreeGrafter"/>
</dbReference>
<dbReference type="AlphaFoldDB" id="G9FCN8"/>
<dbReference type="EMBL" id="JN107812">
    <property type="protein sequence ID" value="AEK53312.1"/>
    <property type="molecule type" value="Genomic_DNA"/>
</dbReference>
<evidence type="ECO:0000313" key="3">
    <source>
        <dbReference type="EMBL" id="AEK53312.1"/>
    </source>
</evidence>
<keyword evidence="3" id="KW-0496">Mitochondrion</keyword>
<dbReference type="GO" id="GO:0003964">
    <property type="term" value="F:RNA-directed DNA polymerase activity"/>
    <property type="evidence" value="ECO:0007669"/>
    <property type="project" value="TreeGrafter"/>
</dbReference>
<dbReference type="GO" id="GO:0005739">
    <property type="term" value="C:mitochondrion"/>
    <property type="evidence" value="ECO:0007669"/>
    <property type="project" value="TreeGrafter"/>
</dbReference>
<sequence>MKEAIRMVLESIYDPEFPDTSHFRSGQGCHSVLRRIKEEWGTSRWFLEFDIRKYFHTIDRHRLISIFKEEIDDLKFFYSIQKVFSDGRLVGGEKGPYSVPHSVLLSALPGNIYLHKLDQEIGRIRQKYEIPIVQRIRSVLLRTGHIDDQENSGEEASFNAPQDNRAIIVGRVKSIQRKTAFHSLVSSCHTPPTSTPLCRGDQKTPFIFPPSSALAALLNKPSSLLCAAFLIEAFGLTPKAEFYGTERCNNNWAMRYFFKSCKRKGLLIELGVEAILVIRSERGLTRKLAPLKTHYNIRICYARYADDLLLGIVGAVELLIEIQKRINHFLQYGLNLWVDSAGSTTIAARSTVEFLGTVIREVPPRTTPIQFLRELEKRLRVKHRIHITACHLRSAIHSKFRNLRNSIPIKQLTKGMSGTGSLLDAVQLAETLGTAGVRGPQVSVLWGTVKHIRQGSRGISLLHSSGRSKVPSDVQQAVSRSVTHARKLSLYTPAGRKAAGEGGGHWARSISSEFPIQMGAPIKKILRRLRDRGLISRRRPWPIHVDCLTNVSDGDIINWSAGIAISPLSYYRCRDNLYQVRTMVDHQIRWSAIFTPAHKHKCSARNIIPKYSKDSNIVNQKGGKTLAEFPNSIELGKLGSGQDPNNKEHSTTSLV</sequence>
<dbReference type="CDD" id="cd01651">
    <property type="entry name" value="RT_G2_intron"/>
    <property type="match status" value="1"/>
</dbReference>
<gene>
    <name evidence="3" type="primary">matR</name>
</gene>
<name>G9FCN8_9LAMI</name>
<feature type="compositionally biased region" description="Basic and acidic residues" evidence="1">
    <location>
        <begin position="645"/>
        <end position="655"/>
    </location>
</feature>
<evidence type="ECO:0000259" key="2">
    <source>
        <dbReference type="PROSITE" id="PS50878"/>
    </source>
</evidence>
<organism evidence="3">
    <name type="scientific">Dorcoceras hygrometricum</name>
    <dbReference type="NCBI Taxonomy" id="472368"/>
    <lineage>
        <taxon>Eukaryota</taxon>
        <taxon>Viridiplantae</taxon>
        <taxon>Streptophyta</taxon>
        <taxon>Embryophyta</taxon>
        <taxon>Tracheophyta</taxon>
        <taxon>Spermatophyta</taxon>
        <taxon>Magnoliopsida</taxon>
        <taxon>eudicotyledons</taxon>
        <taxon>Gunneridae</taxon>
        <taxon>Pentapetalae</taxon>
        <taxon>asterids</taxon>
        <taxon>lamiids</taxon>
        <taxon>Lamiales</taxon>
        <taxon>Gesneriaceae</taxon>
        <taxon>Didymocarpoideae</taxon>
        <taxon>Trichosporeae</taxon>
        <taxon>Loxocarpinae</taxon>
        <taxon>Dorcoceras</taxon>
    </lineage>
</organism>
<geneLocation type="mitochondrion" evidence="3"/>
<feature type="region of interest" description="Disordered" evidence="1">
    <location>
        <begin position="635"/>
        <end position="655"/>
    </location>
</feature>
<reference evidence="3" key="1">
    <citation type="journal article" date="2011" name="Plant Methods">
        <title>An efficient procedure for plant organellar genome assembly, based on whole genome data from the 454 GS FLX sequencing platform.</title>
        <authorList>
            <person name="Zhang T."/>
            <person name="Zhang X."/>
            <person name="Hu S."/>
            <person name="Yu J."/>
        </authorList>
    </citation>
    <scope>NUCLEOTIDE SEQUENCE</scope>
</reference>
<proteinExistence type="predicted"/>
<dbReference type="InterPro" id="IPR024937">
    <property type="entry name" value="Domain_X"/>
</dbReference>
<protein>
    <submittedName>
        <fullName evidence="3">Maturase</fullName>
    </submittedName>
</protein>
<dbReference type="PROSITE" id="PS50878">
    <property type="entry name" value="RT_POL"/>
    <property type="match status" value="1"/>
</dbReference>
<evidence type="ECO:0000256" key="1">
    <source>
        <dbReference type="SAM" id="MobiDB-lite"/>
    </source>
</evidence>
<dbReference type="Pfam" id="PF01348">
    <property type="entry name" value="Intron_maturas2"/>
    <property type="match status" value="1"/>
</dbReference>
<dbReference type="PANTHER" id="PTHR33642:SF5">
    <property type="entry name" value="MATURASE"/>
    <property type="match status" value="1"/>
</dbReference>
<dbReference type="PANTHER" id="PTHR33642">
    <property type="entry name" value="COX1/OXI3 INTRON 1 PROTEIN-RELATED"/>
    <property type="match status" value="1"/>
</dbReference>
<dbReference type="InterPro" id="IPR000477">
    <property type="entry name" value="RT_dom"/>
</dbReference>
<accession>G9FCN8</accession>
<feature type="domain" description="Reverse transcriptase" evidence="2">
    <location>
        <begin position="1"/>
        <end position="359"/>
    </location>
</feature>